<evidence type="ECO:0000313" key="13">
    <source>
        <dbReference type="EMBL" id="SPC84910.1"/>
    </source>
</evidence>
<keyword evidence="6 10" id="KW-0694">RNA-binding</keyword>
<comment type="subcellular location">
    <subcellularLocation>
        <location evidence="1">Plastid</location>
        <location evidence="1">Chloroplast</location>
    </subcellularLocation>
</comment>
<dbReference type="GO" id="GO:1990904">
    <property type="term" value="C:ribonucleoprotein complex"/>
    <property type="evidence" value="ECO:0007669"/>
    <property type="project" value="UniProtKB-KW"/>
</dbReference>
<dbReference type="PROSITE" id="PS51295">
    <property type="entry name" value="CRM"/>
    <property type="match status" value="2"/>
</dbReference>
<sequence length="568" mass="62959">MEFMGRKRGQDTSVTTEQELKLRTTECDSESEPDGGNNEERGLLFEQRKLRSTEASIKRTSIKLSMALEKKANAEKLLAELEKEEIPQELEIDKEGITEEERYMLRKVGLRMKPFLLMGRRGIFDGTVENMHLHWKYRELVKIISKNKSIEAVNHEARTLEAESGGILVAVERVNKGYAIIVYRGKNYKRPSSLRPQTLLNKREAMKRSIEAQRRKSLKLHVLRLTKNIDDLKLQLVKDKEANNVQSDDELGYKLVKEDMDGMQTAECLRSHAEHNSDPLSHSVIPACHEENVEAEDKNGAHSTPMNLNDGMEASIGNPQATQQDKVIGLSSTYGGDGTGEVEAGSSSELVSKETHAKLCKDMNGEVGDAVSSSFPDNFMSEGTASSAVVKHRVYNNNAIEPAKSAKIDLEPVPITVGNGSKMPHKAVQLSNKERLLLRRQALKMKKRPVLAVGRSNIVSGVAKTIKVHFKKHPLAIVNIKGRAKGTSVQEVVFKLEQATGAVLVSQEPSKVILYRGWGAGNIGQTEKKNAIDAGKEGGTRPTVSPELLAAIRMECGLQFHEKEEATL</sequence>
<keyword evidence="3" id="KW-0934">Plastid</keyword>
<evidence type="ECO:0000256" key="6">
    <source>
        <dbReference type="ARBA" id="ARBA00022884"/>
    </source>
</evidence>
<keyword evidence="8" id="KW-0508">mRNA splicing</keyword>
<evidence type="ECO:0000256" key="4">
    <source>
        <dbReference type="ARBA" id="ARBA00022664"/>
    </source>
</evidence>
<keyword evidence="2" id="KW-0150">Chloroplast</keyword>
<dbReference type="FunFam" id="3.30.110.60:FF:000003">
    <property type="entry name" value="CRM-domain containing factor CFM3B, chloroplastic"/>
    <property type="match status" value="1"/>
</dbReference>
<dbReference type="GO" id="GO:0006397">
    <property type="term" value="P:mRNA processing"/>
    <property type="evidence" value="ECO:0007669"/>
    <property type="project" value="UniProtKB-KW"/>
</dbReference>
<dbReference type="GO" id="GO:0000373">
    <property type="term" value="P:Group II intron splicing"/>
    <property type="evidence" value="ECO:0007669"/>
    <property type="project" value="UniProtKB-ARBA"/>
</dbReference>
<evidence type="ECO:0000256" key="9">
    <source>
        <dbReference type="ARBA" id="ARBA00023274"/>
    </source>
</evidence>
<feature type="domain" description="CRM" evidence="12">
    <location>
        <begin position="95"/>
        <end position="195"/>
    </location>
</feature>
<name>A0A2N9FD22_FAGSY</name>
<dbReference type="EMBL" id="OIVN01000741">
    <property type="protein sequence ID" value="SPC84910.1"/>
    <property type="molecule type" value="Genomic_DNA"/>
</dbReference>
<evidence type="ECO:0000256" key="11">
    <source>
        <dbReference type="SAM" id="MobiDB-lite"/>
    </source>
</evidence>
<evidence type="ECO:0000256" key="10">
    <source>
        <dbReference type="PROSITE-ProRule" id="PRU00626"/>
    </source>
</evidence>
<protein>
    <recommendedName>
        <fullName evidence="12">CRM domain-containing protein</fullName>
    </recommendedName>
</protein>
<keyword evidence="5" id="KW-0677">Repeat</keyword>
<keyword evidence="4" id="KW-0507">mRNA processing</keyword>
<dbReference type="GO" id="GO:0009507">
    <property type="term" value="C:chloroplast"/>
    <property type="evidence" value="ECO:0007669"/>
    <property type="project" value="UniProtKB-SubCell"/>
</dbReference>
<feature type="compositionally biased region" description="Basic and acidic residues" evidence="11">
    <location>
        <begin position="1"/>
        <end position="10"/>
    </location>
</feature>
<organism evidence="13">
    <name type="scientific">Fagus sylvatica</name>
    <name type="common">Beechnut</name>
    <dbReference type="NCBI Taxonomy" id="28930"/>
    <lineage>
        <taxon>Eukaryota</taxon>
        <taxon>Viridiplantae</taxon>
        <taxon>Streptophyta</taxon>
        <taxon>Embryophyta</taxon>
        <taxon>Tracheophyta</taxon>
        <taxon>Spermatophyta</taxon>
        <taxon>Magnoliopsida</taxon>
        <taxon>eudicotyledons</taxon>
        <taxon>Gunneridae</taxon>
        <taxon>Pentapetalae</taxon>
        <taxon>rosids</taxon>
        <taxon>fabids</taxon>
        <taxon>Fagales</taxon>
        <taxon>Fagaceae</taxon>
        <taxon>Fagus</taxon>
    </lineage>
</organism>
<evidence type="ECO:0000256" key="2">
    <source>
        <dbReference type="ARBA" id="ARBA00022528"/>
    </source>
</evidence>
<keyword evidence="9" id="KW-0687">Ribonucleoprotein</keyword>
<dbReference type="Pfam" id="PF01985">
    <property type="entry name" value="CRS1_YhbY"/>
    <property type="match status" value="2"/>
</dbReference>
<dbReference type="InterPro" id="IPR035920">
    <property type="entry name" value="YhbY-like_sf"/>
</dbReference>
<dbReference type="GO" id="GO:0003729">
    <property type="term" value="F:mRNA binding"/>
    <property type="evidence" value="ECO:0007669"/>
    <property type="project" value="InterPro"/>
</dbReference>
<dbReference type="InterPro" id="IPR045278">
    <property type="entry name" value="CRS1/CFM2/CFM3"/>
</dbReference>
<evidence type="ECO:0000256" key="8">
    <source>
        <dbReference type="ARBA" id="ARBA00023187"/>
    </source>
</evidence>
<dbReference type="SMART" id="SM01103">
    <property type="entry name" value="CRS1_YhbY"/>
    <property type="match status" value="2"/>
</dbReference>
<dbReference type="SUPFAM" id="SSF75471">
    <property type="entry name" value="YhbY-like"/>
    <property type="match status" value="2"/>
</dbReference>
<gene>
    <name evidence="13" type="ORF">FSB_LOCUS12792</name>
</gene>
<dbReference type="InterPro" id="IPR001890">
    <property type="entry name" value="RNA-binding_CRM"/>
</dbReference>
<dbReference type="PANTHER" id="PTHR31846">
    <property type="entry name" value="CRS1 / YHBY (CRM) DOMAIN-CONTAINING PROTEIN"/>
    <property type="match status" value="1"/>
</dbReference>
<dbReference type="AlphaFoldDB" id="A0A2N9FD22"/>
<evidence type="ECO:0000259" key="12">
    <source>
        <dbReference type="PROSITE" id="PS51295"/>
    </source>
</evidence>
<evidence type="ECO:0000256" key="3">
    <source>
        <dbReference type="ARBA" id="ARBA00022640"/>
    </source>
</evidence>
<dbReference type="Gene3D" id="3.30.110.60">
    <property type="entry name" value="YhbY-like"/>
    <property type="match status" value="2"/>
</dbReference>
<proteinExistence type="predicted"/>
<reference evidence="13" key="1">
    <citation type="submission" date="2018-02" db="EMBL/GenBank/DDBJ databases">
        <authorList>
            <person name="Cohen D.B."/>
            <person name="Kent A.D."/>
        </authorList>
    </citation>
    <scope>NUCLEOTIDE SEQUENCE</scope>
</reference>
<evidence type="ECO:0000256" key="7">
    <source>
        <dbReference type="ARBA" id="ARBA00022946"/>
    </source>
</evidence>
<evidence type="ECO:0000256" key="1">
    <source>
        <dbReference type="ARBA" id="ARBA00004229"/>
    </source>
</evidence>
<feature type="domain" description="CRM" evidence="12">
    <location>
        <begin position="428"/>
        <end position="527"/>
    </location>
</feature>
<feature type="region of interest" description="Disordered" evidence="11">
    <location>
        <begin position="1"/>
        <end position="42"/>
    </location>
</feature>
<accession>A0A2N9FD22</accession>
<evidence type="ECO:0000256" key="5">
    <source>
        <dbReference type="ARBA" id="ARBA00022737"/>
    </source>
</evidence>
<dbReference type="PANTHER" id="PTHR31846:SF20">
    <property type="entry name" value="CRM-DOMAIN CONTAINING FACTOR CFM2, CHLOROPLASTIC"/>
    <property type="match status" value="1"/>
</dbReference>
<keyword evidence="7" id="KW-0809">Transit peptide</keyword>